<dbReference type="GO" id="GO:0000149">
    <property type="term" value="F:SNARE binding"/>
    <property type="evidence" value="ECO:0007669"/>
    <property type="project" value="TreeGrafter"/>
</dbReference>
<dbReference type="SMART" id="SM00397">
    <property type="entry name" value="t_SNARE"/>
    <property type="match status" value="1"/>
</dbReference>
<evidence type="ECO:0000256" key="6">
    <source>
        <dbReference type="SAM" id="Phobius"/>
    </source>
</evidence>
<evidence type="ECO:0000256" key="2">
    <source>
        <dbReference type="ARBA" id="ARBA00009063"/>
    </source>
</evidence>
<evidence type="ECO:0000313" key="9">
    <source>
        <dbReference type="Proteomes" id="UP000574390"/>
    </source>
</evidence>
<dbReference type="Proteomes" id="UP000574390">
    <property type="component" value="Unassembled WGS sequence"/>
</dbReference>
<dbReference type="GO" id="GO:0048278">
    <property type="term" value="P:vesicle docking"/>
    <property type="evidence" value="ECO:0007669"/>
    <property type="project" value="TreeGrafter"/>
</dbReference>
<dbReference type="PROSITE" id="PS50192">
    <property type="entry name" value="T_SNARE"/>
    <property type="match status" value="1"/>
</dbReference>
<dbReference type="GO" id="GO:0006906">
    <property type="term" value="P:vesicle fusion"/>
    <property type="evidence" value="ECO:0007669"/>
    <property type="project" value="TreeGrafter"/>
</dbReference>
<dbReference type="Gene3D" id="1.20.5.110">
    <property type="match status" value="1"/>
</dbReference>
<dbReference type="Gene3D" id="1.20.58.70">
    <property type="match status" value="1"/>
</dbReference>
<dbReference type="InterPro" id="IPR010989">
    <property type="entry name" value="SNARE"/>
</dbReference>
<dbReference type="GO" id="GO:0031201">
    <property type="term" value="C:SNARE complex"/>
    <property type="evidence" value="ECO:0007669"/>
    <property type="project" value="TreeGrafter"/>
</dbReference>
<keyword evidence="4 6" id="KW-1133">Transmembrane helix</keyword>
<dbReference type="AlphaFoldDB" id="A0A7J6SHR6"/>
<dbReference type="GO" id="GO:0012505">
    <property type="term" value="C:endomembrane system"/>
    <property type="evidence" value="ECO:0007669"/>
    <property type="project" value="TreeGrafter"/>
</dbReference>
<dbReference type="SUPFAM" id="SSF47661">
    <property type="entry name" value="t-snare proteins"/>
    <property type="match status" value="1"/>
</dbReference>
<keyword evidence="5 6" id="KW-0472">Membrane</keyword>
<feature type="domain" description="T-SNARE coiled-coil homology" evidence="7">
    <location>
        <begin position="187"/>
        <end position="219"/>
    </location>
</feature>
<accession>A0A7J6SHR6</accession>
<dbReference type="InterPro" id="IPR000727">
    <property type="entry name" value="T_SNARE_dom"/>
</dbReference>
<dbReference type="Pfam" id="PF00804">
    <property type="entry name" value="Syntaxin"/>
    <property type="match status" value="1"/>
</dbReference>
<gene>
    <name evidence="8" type="primary">STX1A_2</name>
    <name evidence="8" type="ORF">FOZ62_002945</name>
</gene>
<evidence type="ECO:0000259" key="7">
    <source>
        <dbReference type="PROSITE" id="PS50192"/>
    </source>
</evidence>
<comment type="similarity">
    <text evidence="2">Belongs to the syntaxin family.</text>
</comment>
<reference evidence="8 9" key="1">
    <citation type="submission" date="2020-04" db="EMBL/GenBank/DDBJ databases">
        <title>Perkinsus olseni comparative genomics.</title>
        <authorList>
            <person name="Bogema D.R."/>
        </authorList>
    </citation>
    <scope>NUCLEOTIDE SEQUENCE [LARGE SCALE GENOMIC DNA]</scope>
    <source>
        <strain evidence="8">ATCC PRA-205</strain>
    </source>
</reference>
<dbReference type="EMBL" id="JABANM010014507">
    <property type="protein sequence ID" value="KAF4732529.1"/>
    <property type="molecule type" value="Genomic_DNA"/>
</dbReference>
<protein>
    <submittedName>
        <fullName evidence="8">Syntaxin-1A</fullName>
    </submittedName>
</protein>
<feature type="non-terminal residue" evidence="8">
    <location>
        <position position="358"/>
    </location>
</feature>
<organism evidence="8 9">
    <name type="scientific">Perkinsus olseni</name>
    <name type="common">Perkinsus atlanticus</name>
    <dbReference type="NCBI Taxonomy" id="32597"/>
    <lineage>
        <taxon>Eukaryota</taxon>
        <taxon>Sar</taxon>
        <taxon>Alveolata</taxon>
        <taxon>Perkinsozoa</taxon>
        <taxon>Perkinsea</taxon>
        <taxon>Perkinsida</taxon>
        <taxon>Perkinsidae</taxon>
        <taxon>Perkinsus</taxon>
    </lineage>
</organism>
<dbReference type="GO" id="GO:0006887">
    <property type="term" value="P:exocytosis"/>
    <property type="evidence" value="ECO:0007669"/>
    <property type="project" value="TreeGrafter"/>
</dbReference>
<evidence type="ECO:0000256" key="1">
    <source>
        <dbReference type="ARBA" id="ARBA00004211"/>
    </source>
</evidence>
<dbReference type="Pfam" id="PF05739">
    <property type="entry name" value="SNARE"/>
    <property type="match status" value="1"/>
</dbReference>
<dbReference type="GO" id="GO:0005886">
    <property type="term" value="C:plasma membrane"/>
    <property type="evidence" value="ECO:0007669"/>
    <property type="project" value="TreeGrafter"/>
</dbReference>
<comment type="caution">
    <text evidence="8">The sequence shown here is derived from an EMBL/GenBank/DDBJ whole genome shotgun (WGS) entry which is preliminary data.</text>
</comment>
<sequence>QLDQKRIDVINATSQQQEQAIRDNVDEIVSDVNRSMVGTKKKIEAMGESTKAFETKFASKCHIASELRIRNGMEQAALRRLNEYLKRFQKLQSDFNSDIREKALRQLAIAVPAATEEEREAMVDQGMQPQEQYFRSKQDRITKLQGLRDRYESIQRLEQSIQEVNQMMIELAVAMGQVFLDSDGRLLVEQQGEMLDSIEFNVVNTKNNAARTERALIKGRKKQRRNLWIKFCICVCCVVCILALVLGLLSYFKVLFPSNSSSRRVTTILLLLYQLPSSSAFSPPLYLFSIIKITQAAEAAGPEAGTGAKLHSLKIRETPLTYYRATQHATSSINHRLAYVNAVFVIWVCDSLNAVLDW</sequence>
<dbReference type="GO" id="GO:0006886">
    <property type="term" value="P:intracellular protein transport"/>
    <property type="evidence" value="ECO:0007669"/>
    <property type="project" value="TreeGrafter"/>
</dbReference>
<dbReference type="InterPro" id="IPR045242">
    <property type="entry name" value="Syntaxin"/>
</dbReference>
<evidence type="ECO:0000256" key="5">
    <source>
        <dbReference type="ARBA" id="ARBA00023136"/>
    </source>
</evidence>
<feature type="transmembrane region" description="Helical" evidence="6">
    <location>
        <begin position="227"/>
        <end position="252"/>
    </location>
</feature>
<dbReference type="InterPro" id="IPR006011">
    <property type="entry name" value="Syntaxin_N"/>
</dbReference>
<dbReference type="PANTHER" id="PTHR19957">
    <property type="entry name" value="SYNTAXIN"/>
    <property type="match status" value="1"/>
</dbReference>
<keyword evidence="3 6" id="KW-0812">Transmembrane</keyword>
<evidence type="ECO:0000313" key="8">
    <source>
        <dbReference type="EMBL" id="KAF4732529.1"/>
    </source>
</evidence>
<dbReference type="PANTHER" id="PTHR19957:SF307">
    <property type="entry name" value="PROTEIN SSO1-RELATED"/>
    <property type="match status" value="1"/>
</dbReference>
<comment type="subcellular location">
    <subcellularLocation>
        <location evidence="1">Membrane</location>
        <topology evidence="1">Single-pass type IV membrane protein</topology>
    </subcellularLocation>
</comment>
<dbReference type="GO" id="GO:0005484">
    <property type="term" value="F:SNAP receptor activity"/>
    <property type="evidence" value="ECO:0007669"/>
    <property type="project" value="TreeGrafter"/>
</dbReference>
<name>A0A7J6SHR6_PEROL</name>
<proteinExistence type="inferred from homology"/>
<evidence type="ECO:0000256" key="4">
    <source>
        <dbReference type="ARBA" id="ARBA00022989"/>
    </source>
</evidence>
<dbReference type="CDD" id="cd15848">
    <property type="entry name" value="SNARE_syntaxin1-like"/>
    <property type="match status" value="1"/>
</dbReference>
<evidence type="ECO:0000256" key="3">
    <source>
        <dbReference type="ARBA" id="ARBA00022692"/>
    </source>
</evidence>